<organism evidence="2 3">
    <name type="scientific">Vitis vinifera</name>
    <name type="common">Grape</name>
    <dbReference type="NCBI Taxonomy" id="29760"/>
    <lineage>
        <taxon>Eukaryota</taxon>
        <taxon>Viridiplantae</taxon>
        <taxon>Streptophyta</taxon>
        <taxon>Embryophyta</taxon>
        <taxon>Tracheophyta</taxon>
        <taxon>Spermatophyta</taxon>
        <taxon>Magnoliopsida</taxon>
        <taxon>eudicotyledons</taxon>
        <taxon>Gunneridae</taxon>
        <taxon>Pentapetalae</taxon>
        <taxon>rosids</taxon>
        <taxon>Vitales</taxon>
        <taxon>Vitaceae</taxon>
        <taxon>Viteae</taxon>
        <taxon>Vitis</taxon>
    </lineage>
</organism>
<evidence type="ECO:0000313" key="3">
    <source>
        <dbReference type="Proteomes" id="UP000288805"/>
    </source>
</evidence>
<evidence type="ECO:0000313" key="2">
    <source>
        <dbReference type="EMBL" id="RVW35209.1"/>
    </source>
</evidence>
<keyword evidence="1" id="KW-0472">Membrane</keyword>
<dbReference type="AlphaFoldDB" id="A0A438DIH0"/>
<sequence>MKVRLGRRGLRSRREGYSQPKGLTVRVPAVEGGMLACNGAVGKRRLRRCFIGFSDTPTPLIVHFSRLLSVGILRGFTIGNPLGCRGSACVKVMTTLHGSAPSLWRRIEGAYRRRILRLRLPSYTWVHLKAFRASLVIVQYSSFSLQLRVHRDQYEFGVTVGQSFYTLMPCSFQFRLAFLPCFPYAYHISCFMLFRIGFFILRVDLAYWVRVKGSLVCFFEISDMDQQVVIVDQFTAAMASIREALASLRQSAK</sequence>
<comment type="caution">
    <text evidence="2">The sequence shown here is derived from an EMBL/GenBank/DDBJ whole genome shotgun (WGS) entry which is preliminary data.</text>
</comment>
<reference evidence="2 3" key="1">
    <citation type="journal article" date="2018" name="PLoS Genet.">
        <title>Population sequencing reveals clonal diversity and ancestral inbreeding in the grapevine cultivar Chardonnay.</title>
        <authorList>
            <person name="Roach M.J."/>
            <person name="Johnson D.L."/>
            <person name="Bohlmann J."/>
            <person name="van Vuuren H.J."/>
            <person name="Jones S.J."/>
            <person name="Pretorius I.S."/>
            <person name="Schmidt S.A."/>
            <person name="Borneman A.R."/>
        </authorList>
    </citation>
    <scope>NUCLEOTIDE SEQUENCE [LARGE SCALE GENOMIC DNA]</scope>
    <source>
        <strain evidence="3">cv. Chardonnay</strain>
        <tissue evidence="2">Leaf</tissue>
    </source>
</reference>
<dbReference type="EMBL" id="QGNW01001612">
    <property type="protein sequence ID" value="RVW35209.1"/>
    <property type="molecule type" value="Genomic_DNA"/>
</dbReference>
<name>A0A438DIH0_VITVI</name>
<dbReference type="Proteomes" id="UP000288805">
    <property type="component" value="Unassembled WGS sequence"/>
</dbReference>
<keyword evidence="1" id="KW-0812">Transmembrane</keyword>
<feature type="transmembrane region" description="Helical" evidence="1">
    <location>
        <begin position="184"/>
        <end position="203"/>
    </location>
</feature>
<keyword evidence="1" id="KW-1133">Transmembrane helix</keyword>
<accession>A0A438DIH0</accession>
<protein>
    <submittedName>
        <fullName evidence="2">Uncharacterized protein</fullName>
    </submittedName>
</protein>
<gene>
    <name evidence="2" type="ORF">CK203_101919</name>
</gene>
<proteinExistence type="predicted"/>
<evidence type="ECO:0000256" key="1">
    <source>
        <dbReference type="SAM" id="Phobius"/>
    </source>
</evidence>